<evidence type="ECO:0000313" key="4">
    <source>
        <dbReference type="Proteomes" id="UP001597135"/>
    </source>
</evidence>
<keyword evidence="1" id="KW-1133">Transmembrane helix</keyword>
<gene>
    <name evidence="3" type="ORF">ACFQ4E_14285</name>
</gene>
<evidence type="ECO:0000313" key="3">
    <source>
        <dbReference type="EMBL" id="MFD1343595.1"/>
    </source>
</evidence>
<proteinExistence type="predicted"/>
<dbReference type="Pfam" id="PF14145">
    <property type="entry name" value="YrhK"/>
    <property type="match status" value="1"/>
</dbReference>
<feature type="domain" description="YrhK" evidence="2">
    <location>
        <begin position="21"/>
        <end position="75"/>
    </location>
</feature>
<reference evidence="4" key="1">
    <citation type="journal article" date="2019" name="Int. J. Syst. Evol. Microbiol.">
        <title>The Global Catalogue of Microorganisms (GCM) 10K type strain sequencing project: providing services to taxonomists for standard genome sequencing and annotation.</title>
        <authorList>
            <consortium name="The Broad Institute Genomics Platform"/>
            <consortium name="The Broad Institute Genome Sequencing Center for Infectious Disease"/>
            <person name="Wu L."/>
            <person name="Ma J."/>
        </authorList>
    </citation>
    <scope>NUCLEOTIDE SEQUENCE [LARGE SCALE GENOMIC DNA]</scope>
    <source>
        <strain evidence="4">CCUG 62953</strain>
    </source>
</reference>
<dbReference type="Proteomes" id="UP001597135">
    <property type="component" value="Unassembled WGS sequence"/>
</dbReference>
<evidence type="ECO:0000259" key="2">
    <source>
        <dbReference type="Pfam" id="PF14145"/>
    </source>
</evidence>
<feature type="transmembrane region" description="Helical" evidence="1">
    <location>
        <begin position="52"/>
        <end position="70"/>
    </location>
</feature>
<feature type="transmembrane region" description="Helical" evidence="1">
    <location>
        <begin position="24"/>
        <end position="46"/>
    </location>
</feature>
<evidence type="ECO:0000256" key="1">
    <source>
        <dbReference type="SAM" id="Phobius"/>
    </source>
</evidence>
<organism evidence="3 4">
    <name type="scientific">Litorisediminicola beolgyonensis</name>
    <dbReference type="NCBI Taxonomy" id="1173614"/>
    <lineage>
        <taxon>Bacteria</taxon>
        <taxon>Pseudomonadati</taxon>
        <taxon>Pseudomonadota</taxon>
        <taxon>Alphaproteobacteria</taxon>
        <taxon>Rhodobacterales</taxon>
        <taxon>Paracoccaceae</taxon>
        <taxon>Litorisediminicola</taxon>
    </lineage>
</organism>
<keyword evidence="1" id="KW-0472">Membrane</keyword>
<dbReference type="RefSeq" id="WP_386804684.1">
    <property type="nucleotide sequence ID" value="NZ_JBHTMU010000027.1"/>
</dbReference>
<name>A0ABW3ZKC2_9RHOB</name>
<keyword evidence="1" id="KW-0812">Transmembrane</keyword>
<comment type="caution">
    <text evidence="3">The sequence shown here is derived from an EMBL/GenBank/DDBJ whole genome shotgun (WGS) entry which is preliminary data.</text>
</comment>
<dbReference type="InterPro" id="IPR025424">
    <property type="entry name" value="YrhK_domain"/>
</dbReference>
<keyword evidence="4" id="KW-1185">Reference proteome</keyword>
<sequence length="100" mass="11272">MKLFDLDARQSSEASRRLYARYELARTAVDFLAAAMFLVGSVMFFWDATQYAATWLFVLGSVCFAIKPTLKLSREMHLYRVGRLSPLAEADKAASEAPEN</sequence>
<protein>
    <submittedName>
        <fullName evidence="3">YrhK family protein</fullName>
    </submittedName>
</protein>
<dbReference type="EMBL" id="JBHTMU010000027">
    <property type="protein sequence ID" value="MFD1343595.1"/>
    <property type="molecule type" value="Genomic_DNA"/>
</dbReference>
<accession>A0ABW3ZKC2</accession>